<evidence type="ECO:0000313" key="3">
    <source>
        <dbReference type="Proteomes" id="UP000037510"/>
    </source>
</evidence>
<proteinExistence type="predicted"/>
<organism evidence="2 3">
    <name type="scientific">Operophtera brumata</name>
    <name type="common">Winter moth</name>
    <name type="synonym">Phalaena brumata</name>
    <dbReference type="NCBI Taxonomy" id="104452"/>
    <lineage>
        <taxon>Eukaryota</taxon>
        <taxon>Metazoa</taxon>
        <taxon>Ecdysozoa</taxon>
        <taxon>Arthropoda</taxon>
        <taxon>Hexapoda</taxon>
        <taxon>Insecta</taxon>
        <taxon>Pterygota</taxon>
        <taxon>Neoptera</taxon>
        <taxon>Endopterygota</taxon>
        <taxon>Lepidoptera</taxon>
        <taxon>Glossata</taxon>
        <taxon>Ditrysia</taxon>
        <taxon>Geometroidea</taxon>
        <taxon>Geometridae</taxon>
        <taxon>Larentiinae</taxon>
        <taxon>Operophtera</taxon>
    </lineage>
</organism>
<dbReference type="InterPro" id="IPR036397">
    <property type="entry name" value="RNaseH_sf"/>
</dbReference>
<dbReference type="EMBL" id="JTDY01000322">
    <property type="protein sequence ID" value="KOB77708.1"/>
    <property type="molecule type" value="Genomic_DNA"/>
</dbReference>
<gene>
    <name evidence="2" type="ORF">OBRU01_03591</name>
</gene>
<evidence type="ECO:0000259" key="1">
    <source>
        <dbReference type="Pfam" id="PF01498"/>
    </source>
</evidence>
<dbReference type="Proteomes" id="UP000037510">
    <property type="component" value="Unassembled WGS sequence"/>
</dbReference>
<dbReference type="Pfam" id="PF01498">
    <property type="entry name" value="HTH_Tnp_Tc3_2"/>
    <property type="match status" value="1"/>
</dbReference>
<protein>
    <submittedName>
        <fullName evidence="2">Transposable element Tcb2 transposase</fullName>
    </submittedName>
</protein>
<sequence length="98" mass="11220">MVTSFLRNPTLTSSEARSKLQDVRQVTVSTKTVRRKVKEAGIKTYLPARGPFLTTDHQVARANFARSYQNWNDDDWGKVLLTDKSTFCLKPDDRMIEA</sequence>
<dbReference type="AlphaFoldDB" id="A0A0L7LQE0"/>
<accession>A0A0L7LQE0</accession>
<feature type="domain" description="Transposase Tc1-like" evidence="1">
    <location>
        <begin position="7"/>
        <end position="70"/>
    </location>
</feature>
<dbReference type="GO" id="GO:0006313">
    <property type="term" value="P:DNA transposition"/>
    <property type="evidence" value="ECO:0007669"/>
    <property type="project" value="InterPro"/>
</dbReference>
<keyword evidence="3" id="KW-1185">Reference proteome</keyword>
<name>A0A0L7LQE0_OPEBR</name>
<dbReference type="STRING" id="104452.A0A0L7LQE0"/>
<evidence type="ECO:0000313" key="2">
    <source>
        <dbReference type="EMBL" id="KOB77708.1"/>
    </source>
</evidence>
<dbReference type="GO" id="GO:0003677">
    <property type="term" value="F:DNA binding"/>
    <property type="evidence" value="ECO:0007669"/>
    <property type="project" value="InterPro"/>
</dbReference>
<dbReference type="Gene3D" id="3.30.420.10">
    <property type="entry name" value="Ribonuclease H-like superfamily/Ribonuclease H"/>
    <property type="match status" value="1"/>
</dbReference>
<dbReference type="GO" id="GO:0015074">
    <property type="term" value="P:DNA integration"/>
    <property type="evidence" value="ECO:0007669"/>
    <property type="project" value="InterPro"/>
</dbReference>
<comment type="caution">
    <text evidence="2">The sequence shown here is derived from an EMBL/GenBank/DDBJ whole genome shotgun (WGS) entry which is preliminary data.</text>
</comment>
<reference evidence="2 3" key="1">
    <citation type="journal article" date="2015" name="Genome Biol. Evol.">
        <title>The genome of winter moth (Operophtera brumata) provides a genomic perspective on sexual dimorphism and phenology.</title>
        <authorList>
            <person name="Derks M.F."/>
            <person name="Smit S."/>
            <person name="Salis L."/>
            <person name="Schijlen E."/>
            <person name="Bossers A."/>
            <person name="Mateman C."/>
            <person name="Pijl A.S."/>
            <person name="de Ridder D."/>
            <person name="Groenen M.A."/>
            <person name="Visser M.E."/>
            <person name="Megens H.J."/>
        </authorList>
    </citation>
    <scope>NUCLEOTIDE SEQUENCE [LARGE SCALE GENOMIC DNA]</scope>
    <source>
        <strain evidence="2">WM2013NL</strain>
        <tissue evidence="2">Head and thorax</tissue>
    </source>
</reference>
<dbReference type="InterPro" id="IPR002492">
    <property type="entry name" value="Transposase_Tc1-like"/>
</dbReference>